<feature type="transmembrane region" description="Helical" evidence="5">
    <location>
        <begin position="131"/>
        <end position="153"/>
    </location>
</feature>
<reference evidence="7 8" key="1">
    <citation type="submission" date="2014-12" db="EMBL/GenBank/DDBJ databases">
        <title>Genome assembly of Enhygromyxa salina DSM 15201.</title>
        <authorList>
            <person name="Sharma G."/>
            <person name="Subramanian S."/>
        </authorList>
    </citation>
    <scope>NUCLEOTIDE SEQUENCE [LARGE SCALE GENOMIC DNA]</scope>
    <source>
        <strain evidence="7 8">DSM 15201</strain>
    </source>
</reference>
<sequence length="611" mass="64145">MQRDVTGPARGSHERASVTKTGLGPWSALASTMNARTWLPILTWLPNYRRADLRSDLAAGLTTAIMLIPQAMAYAMLAGLPPIHGLYAATIPLLAYAVFGSSRQLAVGPVAMDSLLVAVGVGALARAGTPAFIAYAISLAAMVGVIQLGMGLARLGALVNFLSRPVISGFTSAAALIIGLSQLPHLLGIELGRSAHVHELLLAAAQAIHQTSLPTLAIGLGSVVALVLLARLRPRFPRALLVMVAGTVLVWALGLDARGVAIVGEVPRGLPRPALPSLELSTLRELLPTAFAIALVSFMEAISVAKAVVSKYANPDAAGPTPRVDANRELVGLGAANLFGSLFGGYPVAGGFSRTAVNAQAGARTQLAGVFTALVVILTLALLTPLFHDLPKATLAAIIMTAVFSLVDVEMVRRLWTLERTELGLLILTFVGTLALGIVQGLAMGVAGSMVAFVVRQTRPHTAVLGRLPGTTIYRNVARFPEAVTVPGIVAVRVDAQLYFGNVEFLERTLAQLLDQAAAKGQVTRALVLDASAVNRLDSSADLGLRELDDSLLARGVELHFAGVKGPVRDMMQRSGLAERLGTRRLWPSVHEAMTQLCSGAEFEALDTACY</sequence>
<evidence type="ECO:0000256" key="5">
    <source>
        <dbReference type="SAM" id="Phobius"/>
    </source>
</evidence>
<evidence type="ECO:0000256" key="2">
    <source>
        <dbReference type="ARBA" id="ARBA00022692"/>
    </source>
</evidence>
<protein>
    <submittedName>
        <fullName evidence="7">Sulfate permease</fullName>
    </submittedName>
</protein>
<dbReference type="EMBL" id="JMCC02000011">
    <property type="protein sequence ID" value="KIG18469.1"/>
    <property type="molecule type" value="Genomic_DNA"/>
</dbReference>
<evidence type="ECO:0000256" key="4">
    <source>
        <dbReference type="ARBA" id="ARBA00023136"/>
    </source>
</evidence>
<keyword evidence="4 5" id="KW-0472">Membrane</keyword>
<dbReference type="InterPro" id="IPR002645">
    <property type="entry name" value="STAS_dom"/>
</dbReference>
<comment type="subcellular location">
    <subcellularLocation>
        <location evidence="1">Membrane</location>
        <topology evidence="1">Multi-pass membrane protein</topology>
    </subcellularLocation>
</comment>
<dbReference type="AlphaFoldDB" id="A0A0C1ZLR2"/>
<feature type="domain" description="STAS" evidence="6">
    <location>
        <begin position="479"/>
        <end position="597"/>
    </location>
</feature>
<dbReference type="InterPro" id="IPR036513">
    <property type="entry name" value="STAS_dom_sf"/>
</dbReference>
<dbReference type="Gene3D" id="3.30.750.24">
    <property type="entry name" value="STAS domain"/>
    <property type="match status" value="1"/>
</dbReference>
<dbReference type="NCBIfam" id="TIGR00815">
    <property type="entry name" value="sulP"/>
    <property type="match status" value="1"/>
</dbReference>
<name>A0A0C1ZLR2_9BACT</name>
<dbReference type="InterPro" id="IPR011547">
    <property type="entry name" value="SLC26A/SulP_dom"/>
</dbReference>
<feature type="transmembrane region" description="Helical" evidence="5">
    <location>
        <begin position="393"/>
        <end position="411"/>
    </location>
</feature>
<dbReference type="PANTHER" id="PTHR11814">
    <property type="entry name" value="SULFATE TRANSPORTER"/>
    <property type="match status" value="1"/>
</dbReference>
<evidence type="ECO:0000259" key="6">
    <source>
        <dbReference type="PROSITE" id="PS50801"/>
    </source>
</evidence>
<dbReference type="Proteomes" id="UP000031599">
    <property type="component" value="Unassembled WGS sequence"/>
</dbReference>
<feature type="transmembrane region" description="Helical" evidence="5">
    <location>
        <begin position="57"/>
        <end position="77"/>
    </location>
</feature>
<evidence type="ECO:0000313" key="7">
    <source>
        <dbReference type="EMBL" id="KIG18469.1"/>
    </source>
</evidence>
<dbReference type="Pfam" id="PF01740">
    <property type="entry name" value="STAS"/>
    <property type="match status" value="1"/>
</dbReference>
<feature type="transmembrane region" description="Helical" evidence="5">
    <location>
        <begin position="165"/>
        <end position="187"/>
    </location>
</feature>
<feature type="transmembrane region" description="Helical" evidence="5">
    <location>
        <begin position="241"/>
        <end position="266"/>
    </location>
</feature>
<dbReference type="Pfam" id="PF00916">
    <property type="entry name" value="Sulfate_transp"/>
    <property type="match status" value="1"/>
</dbReference>
<keyword evidence="3 5" id="KW-1133">Transmembrane helix</keyword>
<dbReference type="PROSITE" id="PS50801">
    <property type="entry name" value="STAS"/>
    <property type="match status" value="1"/>
</dbReference>
<evidence type="ECO:0000313" key="8">
    <source>
        <dbReference type="Proteomes" id="UP000031599"/>
    </source>
</evidence>
<accession>A0A0C1ZLR2</accession>
<feature type="transmembrane region" description="Helical" evidence="5">
    <location>
        <begin position="207"/>
        <end position="229"/>
    </location>
</feature>
<proteinExistence type="predicted"/>
<dbReference type="SUPFAM" id="SSF52091">
    <property type="entry name" value="SpoIIaa-like"/>
    <property type="match status" value="1"/>
</dbReference>
<feature type="transmembrane region" description="Helical" evidence="5">
    <location>
        <begin position="83"/>
        <end position="99"/>
    </location>
</feature>
<gene>
    <name evidence="7" type="ORF">DB30_00754</name>
</gene>
<feature type="transmembrane region" description="Helical" evidence="5">
    <location>
        <begin position="423"/>
        <end position="455"/>
    </location>
</feature>
<dbReference type="GO" id="GO:0016020">
    <property type="term" value="C:membrane"/>
    <property type="evidence" value="ECO:0007669"/>
    <property type="project" value="UniProtKB-SubCell"/>
</dbReference>
<keyword evidence="2 5" id="KW-0812">Transmembrane</keyword>
<organism evidence="7 8">
    <name type="scientific">Enhygromyxa salina</name>
    <dbReference type="NCBI Taxonomy" id="215803"/>
    <lineage>
        <taxon>Bacteria</taxon>
        <taxon>Pseudomonadati</taxon>
        <taxon>Myxococcota</taxon>
        <taxon>Polyangia</taxon>
        <taxon>Nannocystales</taxon>
        <taxon>Nannocystaceae</taxon>
        <taxon>Enhygromyxa</taxon>
    </lineage>
</organism>
<evidence type="ECO:0000256" key="3">
    <source>
        <dbReference type="ARBA" id="ARBA00022989"/>
    </source>
</evidence>
<feature type="transmembrane region" description="Helical" evidence="5">
    <location>
        <begin position="367"/>
        <end position="387"/>
    </location>
</feature>
<feature type="transmembrane region" description="Helical" evidence="5">
    <location>
        <begin position="286"/>
        <end position="305"/>
    </location>
</feature>
<comment type="caution">
    <text evidence="7">The sequence shown here is derived from an EMBL/GenBank/DDBJ whole genome shotgun (WGS) entry which is preliminary data.</text>
</comment>
<dbReference type="InterPro" id="IPR001902">
    <property type="entry name" value="SLC26A/SulP_fam"/>
</dbReference>
<evidence type="ECO:0000256" key="1">
    <source>
        <dbReference type="ARBA" id="ARBA00004141"/>
    </source>
</evidence>
<dbReference type="GO" id="GO:0055085">
    <property type="term" value="P:transmembrane transport"/>
    <property type="evidence" value="ECO:0007669"/>
    <property type="project" value="InterPro"/>
</dbReference>
<feature type="transmembrane region" description="Helical" evidence="5">
    <location>
        <begin position="106"/>
        <end position="125"/>
    </location>
</feature>
<dbReference type="CDD" id="cd07042">
    <property type="entry name" value="STAS_SulP_like_sulfate_transporter"/>
    <property type="match status" value="1"/>
</dbReference>